<feature type="non-terminal residue" evidence="2">
    <location>
        <position position="183"/>
    </location>
</feature>
<protein>
    <submittedName>
        <fullName evidence="2">Uncharacterized protein</fullName>
    </submittedName>
</protein>
<reference evidence="2 3" key="1">
    <citation type="journal article" date="2023" name="Arcadia Sci">
        <title>De novo assembly of a long-read Amblyomma americanum tick genome.</title>
        <authorList>
            <person name="Chou S."/>
            <person name="Poskanzer K.E."/>
            <person name="Rollins M."/>
            <person name="Thuy-Boun P.S."/>
        </authorList>
    </citation>
    <scope>NUCLEOTIDE SEQUENCE [LARGE SCALE GENOMIC DNA]</scope>
    <source>
        <strain evidence="2">F_SG_1</strain>
        <tissue evidence="2">Salivary glands</tissue>
    </source>
</reference>
<dbReference type="Proteomes" id="UP001321473">
    <property type="component" value="Unassembled WGS sequence"/>
</dbReference>
<dbReference type="AlphaFoldDB" id="A0AAQ4DLJ1"/>
<feature type="region of interest" description="Disordered" evidence="1">
    <location>
        <begin position="73"/>
        <end position="92"/>
    </location>
</feature>
<feature type="region of interest" description="Disordered" evidence="1">
    <location>
        <begin position="98"/>
        <end position="123"/>
    </location>
</feature>
<name>A0AAQ4DLJ1_AMBAM</name>
<organism evidence="2 3">
    <name type="scientific">Amblyomma americanum</name>
    <name type="common">Lone star tick</name>
    <dbReference type="NCBI Taxonomy" id="6943"/>
    <lineage>
        <taxon>Eukaryota</taxon>
        <taxon>Metazoa</taxon>
        <taxon>Ecdysozoa</taxon>
        <taxon>Arthropoda</taxon>
        <taxon>Chelicerata</taxon>
        <taxon>Arachnida</taxon>
        <taxon>Acari</taxon>
        <taxon>Parasitiformes</taxon>
        <taxon>Ixodida</taxon>
        <taxon>Ixodoidea</taxon>
        <taxon>Ixodidae</taxon>
        <taxon>Amblyomminae</taxon>
        <taxon>Amblyomma</taxon>
    </lineage>
</organism>
<evidence type="ECO:0000313" key="2">
    <source>
        <dbReference type="EMBL" id="KAK8763331.1"/>
    </source>
</evidence>
<dbReference type="EMBL" id="JARKHS020029426">
    <property type="protein sequence ID" value="KAK8763331.1"/>
    <property type="molecule type" value="Genomic_DNA"/>
</dbReference>
<gene>
    <name evidence="2" type="ORF">V5799_034060</name>
</gene>
<comment type="caution">
    <text evidence="2">The sequence shown here is derived from an EMBL/GenBank/DDBJ whole genome shotgun (WGS) entry which is preliminary data.</text>
</comment>
<evidence type="ECO:0000256" key="1">
    <source>
        <dbReference type="SAM" id="MobiDB-lite"/>
    </source>
</evidence>
<sequence length="183" mass="19879">MRREAGAAEPWVDPRSWNDAEFTGCVGGGIPCTTFPAPCLRRRLRQFAPSCSRPPGLRPPPCLRVPVEATASRGSTSWSPDQPWDEGANGLLPAAADFAAAPPCGSKGKTEGERERERSASRPSWEAAWLPAWDRAKSAASGGCPPFLHTLTPPWLHASCAHTSSWEPTFFFPWKKGVGSRQR</sequence>
<feature type="compositionally biased region" description="Basic and acidic residues" evidence="1">
    <location>
        <begin position="108"/>
        <end position="120"/>
    </location>
</feature>
<keyword evidence="3" id="KW-1185">Reference proteome</keyword>
<proteinExistence type="predicted"/>
<accession>A0AAQ4DLJ1</accession>
<evidence type="ECO:0000313" key="3">
    <source>
        <dbReference type="Proteomes" id="UP001321473"/>
    </source>
</evidence>